<dbReference type="InterPro" id="IPR032013">
    <property type="entry name" value="DUF4795"/>
</dbReference>
<feature type="compositionally biased region" description="Polar residues" evidence="2">
    <location>
        <begin position="237"/>
        <end position="246"/>
    </location>
</feature>
<evidence type="ECO:0000256" key="1">
    <source>
        <dbReference type="SAM" id="Coils"/>
    </source>
</evidence>
<feature type="region of interest" description="Disordered" evidence="2">
    <location>
        <begin position="174"/>
        <end position="276"/>
    </location>
</feature>
<evidence type="ECO:0000313" key="4">
    <source>
        <dbReference type="EMBL" id="SOQ40957.1"/>
    </source>
</evidence>
<sequence>MSARSAERMRAQKSGTPSSGRSTSGAKTPGSRSSITVSESMRKGQKGGQDKVLVVGKGQTSGGRAPRVGSIDVVTASQFALLERSVRELQKIAGPLPTPSMPDNQRLRQDLAKGTASLTDTMKAMQLQARVKAAERGLTQMAGLLTQLAATGALPSEMASRIGEVGNEFKRFSKSSDEVGGRQQAYGQGPGQGAFVGPLPGQVAGQYADQMPGPGQGMPVQAYPPGARKGPPGSRGAPSTTATSGGQDRYGQEPGAQGFAPHSSRAASTATGYLPWEPGAGAPESLGSASFRKSVAIDPVTGVARTRGSMIGGHKSSDAGVYKAVTHAEMDNVVAIVRDDLKKAINTMTARATHSADVAVATSKGVAEKMDLAMRLDKRITKLSSQAADYAAQLSGFDSGLATQNSSQVQVSRHTGTQIDEQSWWPSDVTQGTIAVPRLRSNTNRIQCAIVPQMASFQEQMAMVRNELKEGLERLEQATNNAESAALMDLTERYQGLVLELEHTLHTHQGLTTLQTQLNDELRSLVECVEMLREQKADRDEVFDGLRDKADISRLNGLLHETDFMHARAELDNRLMHCYEKFTKQDIVWLAALRDLALMAESKAEIIQLMVVKDTATAELKAIQAKLRHLYIMLGEPKAAVLMRMLAKDAACAACLTPALMVPTEPKYGMPFALAQFRPPPVGQEDPCLTKLRPLVPEDTRYKGPSCSLHRLYHGECSEELFGLIPAFHPHHIDDWQATTVRFSRNFFCLAQQNCGMSCRRRSHVCRRWAGGSHTLVSEHVSRERAAPPPPHGPPTKRYTGYGSDGRLYMLEEELLPCLECNQVDAAVEPAEPAQVIAIEPKPSPNVGAGDQVVAEAEQEKEIEAEKEKEPERQNEKEGEVLVLIESKSVVEIGKWKLQKLTLKKMLNATVTITIRCAVCFIATVVV</sequence>
<proteinExistence type="predicted"/>
<gene>
    <name evidence="4" type="ORF">SFRICE_007843</name>
</gene>
<dbReference type="AlphaFoldDB" id="A0A2H1VJF2"/>
<feature type="compositionally biased region" description="Low complexity" evidence="2">
    <location>
        <begin position="14"/>
        <end position="25"/>
    </location>
</feature>
<dbReference type="Pfam" id="PF16043">
    <property type="entry name" value="DUF4795"/>
    <property type="match status" value="1"/>
</dbReference>
<evidence type="ECO:0000256" key="2">
    <source>
        <dbReference type="SAM" id="MobiDB-lite"/>
    </source>
</evidence>
<dbReference type="EMBL" id="ODYU01002897">
    <property type="protein sequence ID" value="SOQ40957.1"/>
    <property type="molecule type" value="Genomic_DNA"/>
</dbReference>
<feature type="domain" description="DUF4795" evidence="3">
    <location>
        <begin position="481"/>
        <end position="667"/>
    </location>
</feature>
<accession>A0A2H1VJF2</accession>
<name>A0A2H1VJF2_SPOFR</name>
<feature type="region of interest" description="Disordered" evidence="2">
    <location>
        <begin position="1"/>
        <end position="65"/>
    </location>
</feature>
<feature type="compositionally biased region" description="Basic and acidic residues" evidence="2">
    <location>
        <begin position="1"/>
        <end position="10"/>
    </location>
</feature>
<feature type="region of interest" description="Disordered" evidence="2">
    <location>
        <begin position="777"/>
        <end position="801"/>
    </location>
</feature>
<feature type="compositionally biased region" description="Polar residues" evidence="2">
    <location>
        <begin position="30"/>
        <end position="39"/>
    </location>
</feature>
<keyword evidence="1" id="KW-0175">Coiled coil</keyword>
<organism evidence="4">
    <name type="scientific">Spodoptera frugiperda</name>
    <name type="common">Fall armyworm</name>
    <dbReference type="NCBI Taxonomy" id="7108"/>
    <lineage>
        <taxon>Eukaryota</taxon>
        <taxon>Metazoa</taxon>
        <taxon>Ecdysozoa</taxon>
        <taxon>Arthropoda</taxon>
        <taxon>Hexapoda</taxon>
        <taxon>Insecta</taxon>
        <taxon>Pterygota</taxon>
        <taxon>Neoptera</taxon>
        <taxon>Endopterygota</taxon>
        <taxon>Lepidoptera</taxon>
        <taxon>Glossata</taxon>
        <taxon>Ditrysia</taxon>
        <taxon>Noctuoidea</taxon>
        <taxon>Noctuidae</taxon>
        <taxon>Amphipyrinae</taxon>
        <taxon>Spodoptera</taxon>
    </lineage>
</organism>
<evidence type="ECO:0000259" key="3">
    <source>
        <dbReference type="Pfam" id="PF16043"/>
    </source>
</evidence>
<feature type="coiled-coil region" evidence="1">
    <location>
        <begin position="454"/>
        <end position="485"/>
    </location>
</feature>
<protein>
    <submittedName>
        <fullName evidence="4">SFRICE_007843</fullName>
    </submittedName>
</protein>
<feature type="compositionally biased region" description="Basic and acidic residues" evidence="2">
    <location>
        <begin position="858"/>
        <end position="878"/>
    </location>
</feature>
<feature type="region of interest" description="Disordered" evidence="2">
    <location>
        <begin position="840"/>
        <end position="878"/>
    </location>
</feature>
<reference evidence="4" key="1">
    <citation type="submission" date="2016-07" db="EMBL/GenBank/DDBJ databases">
        <authorList>
            <person name="Bretaudeau A."/>
        </authorList>
    </citation>
    <scope>NUCLEOTIDE SEQUENCE</scope>
    <source>
        <strain evidence="4">Rice</strain>
        <tissue evidence="4">Whole body</tissue>
    </source>
</reference>